<evidence type="ECO:0000313" key="10">
    <source>
        <dbReference type="Proteomes" id="UP000250275"/>
    </source>
</evidence>
<evidence type="ECO:0000256" key="1">
    <source>
        <dbReference type="ARBA" id="ARBA00004123"/>
    </source>
</evidence>
<comment type="subcellular location">
    <subcellularLocation>
        <location evidence="1">Nucleus</location>
    </subcellularLocation>
</comment>
<keyword evidence="10" id="KW-1185">Reference proteome</keyword>
<protein>
    <recommendedName>
        <fullName evidence="4">Spliceosome-associated protein CWC27 homolog</fullName>
    </recommendedName>
    <alternativeName>
        <fullName evidence="5">Probable inactive peptidyl-prolyl cis-trans isomerase CWC27 homolog</fullName>
    </alternativeName>
</protein>
<evidence type="ECO:0000256" key="5">
    <source>
        <dbReference type="ARBA" id="ARBA00042090"/>
    </source>
</evidence>
<feature type="region of interest" description="Disordered" evidence="7">
    <location>
        <begin position="457"/>
        <end position="487"/>
    </location>
</feature>
<evidence type="ECO:0000259" key="8">
    <source>
        <dbReference type="PROSITE" id="PS50072"/>
    </source>
</evidence>
<evidence type="ECO:0000313" key="9">
    <source>
        <dbReference type="EMBL" id="OAD57729.1"/>
    </source>
</evidence>
<dbReference type="PANTHER" id="PTHR45625:SF6">
    <property type="entry name" value="SPLICEOSOME-ASSOCIATED PROTEIN CWC27 HOMOLOG"/>
    <property type="match status" value="1"/>
</dbReference>
<evidence type="ECO:0000256" key="4">
    <source>
        <dbReference type="ARBA" id="ARBA00040027"/>
    </source>
</evidence>
<evidence type="ECO:0000256" key="2">
    <source>
        <dbReference type="ARBA" id="ARBA00007365"/>
    </source>
</evidence>
<dbReference type="InterPro" id="IPR002130">
    <property type="entry name" value="Cyclophilin-type_PPIase_dom"/>
</dbReference>
<feature type="domain" description="PPIase cyclophilin-type" evidence="8">
    <location>
        <begin position="276"/>
        <end position="357"/>
    </location>
</feature>
<dbReference type="GO" id="GO:0003755">
    <property type="term" value="F:peptidyl-prolyl cis-trans isomerase activity"/>
    <property type="evidence" value="ECO:0007669"/>
    <property type="project" value="InterPro"/>
</dbReference>
<name>A0A310SQ69_9HYME</name>
<comment type="subunit">
    <text evidence="6">Part of the activated spliceosome B/catalytic step 1 spliceosome, one of the forms of the spliceosome which has a well-formed active site but still cannot catalyze the branching reaction and is composed at least of 52 proteins, the U2, U5 and U6 snRNAs and the pre-mRNA. Recruited during early steps of activated spliceosome B maturation, it is probably one of the first proteins released from this complex as he matures to the spliceosome C complex. Component of the minor spliceosome, which splices U12-type introns.</text>
</comment>
<dbReference type="SUPFAM" id="SSF50891">
    <property type="entry name" value="Cyclophilin-like"/>
    <property type="match status" value="2"/>
</dbReference>
<dbReference type="InterPro" id="IPR044666">
    <property type="entry name" value="Cyclophilin_A-like"/>
</dbReference>
<evidence type="ECO:0000256" key="3">
    <source>
        <dbReference type="ARBA" id="ARBA00023242"/>
    </source>
</evidence>
<comment type="similarity">
    <text evidence="2">Belongs to the cyclophilin-type PPIase family.</text>
</comment>
<evidence type="ECO:0000256" key="6">
    <source>
        <dbReference type="ARBA" id="ARBA00046368"/>
    </source>
</evidence>
<dbReference type="GO" id="GO:0071013">
    <property type="term" value="C:catalytic step 2 spliceosome"/>
    <property type="evidence" value="ECO:0007669"/>
    <property type="project" value="TreeGrafter"/>
</dbReference>
<dbReference type="PROSITE" id="PS50072">
    <property type="entry name" value="CSA_PPIASE_2"/>
    <property type="match status" value="1"/>
</dbReference>
<dbReference type="AlphaFoldDB" id="A0A310SQ69"/>
<dbReference type="PANTHER" id="PTHR45625">
    <property type="entry name" value="PEPTIDYL-PROLYL CIS-TRANS ISOMERASE-RELATED"/>
    <property type="match status" value="1"/>
</dbReference>
<feature type="region of interest" description="Disordered" evidence="7">
    <location>
        <begin position="392"/>
        <end position="441"/>
    </location>
</feature>
<keyword evidence="3" id="KW-0539">Nucleus</keyword>
<evidence type="ECO:0000256" key="7">
    <source>
        <dbReference type="SAM" id="MobiDB-lite"/>
    </source>
</evidence>
<dbReference type="PRINTS" id="PR00153">
    <property type="entry name" value="CSAPPISMRASE"/>
</dbReference>
<proteinExistence type="inferred from homology"/>
<organism evidence="9 10">
    <name type="scientific">Eufriesea mexicana</name>
    <dbReference type="NCBI Taxonomy" id="516756"/>
    <lineage>
        <taxon>Eukaryota</taxon>
        <taxon>Metazoa</taxon>
        <taxon>Ecdysozoa</taxon>
        <taxon>Arthropoda</taxon>
        <taxon>Hexapoda</taxon>
        <taxon>Insecta</taxon>
        <taxon>Pterygota</taxon>
        <taxon>Neoptera</taxon>
        <taxon>Endopterygota</taxon>
        <taxon>Hymenoptera</taxon>
        <taxon>Apocrita</taxon>
        <taxon>Aculeata</taxon>
        <taxon>Apoidea</taxon>
        <taxon>Anthophila</taxon>
        <taxon>Apidae</taxon>
        <taxon>Eufriesea</taxon>
    </lineage>
</organism>
<accession>A0A310SQ69</accession>
<keyword evidence="9" id="KW-0413">Isomerase</keyword>
<sequence length="487" mass="56439">MLIRIKGLRRGNTHYGESRNRKEAAYVSADKNVWYRHGNMRTIDEMENEQVLIVMKGKDEFHTRLRFCRRDLIAMANFGKDDNGSQFFFTLNSTPDLQNKHTILDENDRPFYPPRMIKTIILNNPFSDIISRIIVEESEEVKDNSKTKTAGVKYKSYMFAEFRPDSIILCNEKFCYRDFNLLSFGKEAEEDNEESVILSKKFRAETTVLIRQLAFISLPGRRQIYKGKCMGNKKKLKTNARGMVCPYRCACITKRMRLTNMSNIHMQAPAIKSKVDEFHTRLRFCRRDLIAMANAGKDDNGSQFCFTFSSTPDLQNKHIIFGKVTGETIYTMLKLEEALVDKKDRPLYPPRLIRTIIINNPFSDIIPGIIVQEKVEDDEEESVILNKKFTGKGKSAHDHLSDPKLSSQPAVEPSGLANKKWKEDRSSDWESDDEVQTQGELEVVKKQKEVMKKRITNTLRDTKKEPRKVQNYKIGDAEDDKNIKENE</sequence>
<reference evidence="9 10" key="1">
    <citation type="submission" date="2015-07" db="EMBL/GenBank/DDBJ databases">
        <title>The genome of Eufriesea mexicana.</title>
        <authorList>
            <person name="Pan H."/>
            <person name="Kapheim K."/>
        </authorList>
    </citation>
    <scope>NUCLEOTIDE SEQUENCE [LARGE SCALE GENOMIC DNA]</scope>
    <source>
        <strain evidence="9">0111107269</strain>
        <tissue evidence="9">Whole body</tissue>
    </source>
</reference>
<dbReference type="Proteomes" id="UP000250275">
    <property type="component" value="Unassembled WGS sequence"/>
</dbReference>
<dbReference type="Pfam" id="PF00160">
    <property type="entry name" value="Pro_isomerase"/>
    <property type="match status" value="2"/>
</dbReference>
<dbReference type="EMBL" id="KQ761361">
    <property type="protein sequence ID" value="OAD57729.1"/>
    <property type="molecule type" value="Genomic_DNA"/>
</dbReference>
<dbReference type="Gene3D" id="2.40.100.10">
    <property type="entry name" value="Cyclophilin-like"/>
    <property type="match status" value="2"/>
</dbReference>
<gene>
    <name evidence="9" type="ORF">WN48_01536</name>
</gene>
<dbReference type="OrthoDB" id="442970at2759"/>
<dbReference type="InterPro" id="IPR029000">
    <property type="entry name" value="Cyclophilin-like_dom_sf"/>
</dbReference>